<accession>A0A0E0MW04</accession>
<evidence type="ECO:0000313" key="1">
    <source>
        <dbReference type="EnsemblPlants" id="ORUFI01G16350.1"/>
    </source>
</evidence>
<organism evidence="1 2">
    <name type="scientific">Oryza rufipogon</name>
    <name type="common">Brownbeard rice</name>
    <name type="synonym">Asian wild rice</name>
    <dbReference type="NCBI Taxonomy" id="4529"/>
    <lineage>
        <taxon>Eukaryota</taxon>
        <taxon>Viridiplantae</taxon>
        <taxon>Streptophyta</taxon>
        <taxon>Embryophyta</taxon>
        <taxon>Tracheophyta</taxon>
        <taxon>Spermatophyta</taxon>
        <taxon>Magnoliopsida</taxon>
        <taxon>Liliopsida</taxon>
        <taxon>Poales</taxon>
        <taxon>Poaceae</taxon>
        <taxon>BOP clade</taxon>
        <taxon>Oryzoideae</taxon>
        <taxon>Oryzeae</taxon>
        <taxon>Oryzinae</taxon>
        <taxon>Oryza</taxon>
    </lineage>
</organism>
<reference evidence="1" key="2">
    <citation type="submission" date="2015-06" db="UniProtKB">
        <authorList>
            <consortium name="EnsemblPlants"/>
        </authorList>
    </citation>
    <scope>IDENTIFICATION</scope>
</reference>
<keyword evidence="2" id="KW-1185">Reference proteome</keyword>
<dbReference type="Proteomes" id="UP000008022">
    <property type="component" value="Unassembled WGS sequence"/>
</dbReference>
<sequence length="102" mass="11522">MNSLSQLGLPMKGQHLKECKLLATEFEEYSTLVDSVLESLRKEVEEKTPNRQLGELASEEANGSFAYCMSEEKKKLKRVAQGVKNCLDKQHPTKKKVQVVPD</sequence>
<name>A0A0E0MW04_ORYRU</name>
<dbReference type="EnsemblPlants" id="ORUFI01G16350.1">
    <property type="protein sequence ID" value="ORUFI01G16350.1"/>
    <property type="gene ID" value="ORUFI01G16350"/>
</dbReference>
<dbReference type="Gramene" id="ORUFI01G16350.1">
    <property type="protein sequence ID" value="ORUFI01G16350.1"/>
    <property type="gene ID" value="ORUFI01G16350"/>
</dbReference>
<proteinExistence type="predicted"/>
<dbReference type="HOGENOM" id="CLU_2282042_0_0_1"/>
<protein>
    <submittedName>
        <fullName evidence="1">Uncharacterized protein</fullName>
    </submittedName>
</protein>
<dbReference type="AlphaFoldDB" id="A0A0E0MW04"/>
<evidence type="ECO:0000313" key="2">
    <source>
        <dbReference type="Proteomes" id="UP000008022"/>
    </source>
</evidence>
<reference evidence="2" key="1">
    <citation type="submission" date="2013-06" db="EMBL/GenBank/DDBJ databases">
        <authorList>
            <person name="Zhao Q."/>
        </authorList>
    </citation>
    <scope>NUCLEOTIDE SEQUENCE</scope>
    <source>
        <strain evidence="2">cv. W1943</strain>
    </source>
</reference>